<dbReference type="EMBL" id="JADBEJ010000003">
    <property type="protein sequence ID" value="MBE1575020.1"/>
    <property type="molecule type" value="Genomic_DNA"/>
</dbReference>
<keyword evidence="2" id="KW-1185">Reference proteome</keyword>
<dbReference type="RefSeq" id="WP_191334926.1">
    <property type="nucleotide sequence ID" value="NZ_JADBEJ010000003.1"/>
</dbReference>
<name>A0ABR9L429_9PSEU</name>
<evidence type="ECO:0008006" key="3">
    <source>
        <dbReference type="Google" id="ProtNLM"/>
    </source>
</evidence>
<evidence type="ECO:0000313" key="1">
    <source>
        <dbReference type="EMBL" id="MBE1575020.1"/>
    </source>
</evidence>
<organism evidence="1 2">
    <name type="scientific">Amycolatopsis roodepoortensis</name>
    <dbReference type="NCBI Taxonomy" id="700274"/>
    <lineage>
        <taxon>Bacteria</taxon>
        <taxon>Bacillati</taxon>
        <taxon>Actinomycetota</taxon>
        <taxon>Actinomycetes</taxon>
        <taxon>Pseudonocardiales</taxon>
        <taxon>Pseudonocardiaceae</taxon>
        <taxon>Amycolatopsis</taxon>
    </lineage>
</organism>
<reference evidence="1 2" key="1">
    <citation type="submission" date="2020-10" db="EMBL/GenBank/DDBJ databases">
        <title>Sequencing the genomes of 1000 actinobacteria strains.</title>
        <authorList>
            <person name="Klenk H.-P."/>
        </authorList>
    </citation>
    <scope>NUCLEOTIDE SEQUENCE [LARGE SCALE GENOMIC DNA]</scope>
    <source>
        <strain evidence="1 2">DSM 46661</strain>
    </source>
</reference>
<proteinExistence type="predicted"/>
<evidence type="ECO:0000313" key="2">
    <source>
        <dbReference type="Proteomes" id="UP000656548"/>
    </source>
</evidence>
<dbReference type="Proteomes" id="UP000656548">
    <property type="component" value="Unassembled WGS sequence"/>
</dbReference>
<gene>
    <name evidence="1" type="ORF">H4W30_002067</name>
</gene>
<accession>A0ABR9L429</accession>
<protein>
    <recommendedName>
        <fullName evidence="3">XRE family transcriptional regulator</fullName>
    </recommendedName>
</protein>
<comment type="caution">
    <text evidence="1">The sequence shown here is derived from an EMBL/GenBank/DDBJ whole genome shotgun (WGS) entry which is preliminary data.</text>
</comment>
<sequence>MATGQDWNRLNWQRLASHVISFRQLAGYPTPRALADVTEPRKEMSYKTLLRIERAAQPVSPNTLGILERYLHWKPGSAVTVLHGGEPELEGIDAKEAESAAIRREILAMTPEERTATYRRIRAVLGPEEAEKWRQRVIELIADADEEPLSSPQQTDDEVG</sequence>